<dbReference type="AlphaFoldDB" id="A0A3P7PEV1"/>
<dbReference type="CDD" id="cd07385">
    <property type="entry name" value="MPP_YkuE_C"/>
    <property type="match status" value="1"/>
</dbReference>
<dbReference type="Proteomes" id="UP000279029">
    <property type="component" value="Chromosome"/>
</dbReference>
<evidence type="ECO:0000313" key="6">
    <source>
        <dbReference type="Proteomes" id="UP000279029"/>
    </source>
</evidence>
<evidence type="ECO:0000256" key="3">
    <source>
        <dbReference type="SAM" id="Phobius"/>
    </source>
</evidence>
<evidence type="ECO:0000259" key="4">
    <source>
        <dbReference type="Pfam" id="PF00149"/>
    </source>
</evidence>
<sequence length="276" mass="31594">MKGLKIFRRWVGIIVIICLLMLVFWNQPIYRYYKIDGKQEISDLKVIHISDLHSSKYGTAQSKLIRMIKEEAPDMIWITGDLMDENKSIQGAVEFLEGIHKEYPIYYVSGNHEYWHDDPDLVFETIQSYGVTILENTSVTLSIRDSKITITGVIDPDATLAYSGKEALNRSLSRVEDINSQEGYKVLLSHRPEHIEVYESYGFDLVASGHAHGGQVRIPFLLNGLYAPNQGFFPKYAGGYYAYTEETDLIVSRGLSFSPRLPRVFNPPEVVVIEWY</sequence>
<keyword evidence="3" id="KW-1133">Transmembrane helix</keyword>
<dbReference type="SUPFAM" id="SSF56300">
    <property type="entry name" value="Metallo-dependent phosphatases"/>
    <property type="match status" value="1"/>
</dbReference>
<reference evidence="5 6" key="1">
    <citation type="submission" date="2018-09" db="EMBL/GenBank/DDBJ databases">
        <authorList>
            <person name="Postec A."/>
        </authorList>
    </citation>
    <scope>NUCLEOTIDE SEQUENCE [LARGE SCALE GENOMIC DNA]</scope>
    <source>
        <strain evidence="5">70B-A</strain>
    </source>
</reference>
<accession>A0A3P7PEV1</accession>
<protein>
    <submittedName>
        <fullName evidence="5">Phosphoesterase</fullName>
    </submittedName>
</protein>
<dbReference type="PANTHER" id="PTHR31302">
    <property type="entry name" value="TRANSMEMBRANE PROTEIN WITH METALLOPHOSPHOESTERASE DOMAIN-RELATED"/>
    <property type="match status" value="1"/>
</dbReference>
<dbReference type="EMBL" id="LR130778">
    <property type="protein sequence ID" value="VDN47438.1"/>
    <property type="molecule type" value="Genomic_DNA"/>
</dbReference>
<dbReference type="Pfam" id="PF00149">
    <property type="entry name" value="Metallophos"/>
    <property type="match status" value="1"/>
</dbReference>
<keyword evidence="1" id="KW-0479">Metal-binding</keyword>
<dbReference type="KEGG" id="cbar:PATL70BA_1553"/>
<dbReference type="GO" id="GO:0016020">
    <property type="term" value="C:membrane"/>
    <property type="evidence" value="ECO:0007669"/>
    <property type="project" value="GOC"/>
</dbReference>
<feature type="transmembrane region" description="Helical" evidence="3">
    <location>
        <begin position="6"/>
        <end position="25"/>
    </location>
</feature>
<evidence type="ECO:0000256" key="2">
    <source>
        <dbReference type="ARBA" id="ARBA00022801"/>
    </source>
</evidence>
<keyword evidence="6" id="KW-1185">Reference proteome</keyword>
<gene>
    <name evidence="5" type="ORF">PATL70BA_1553</name>
</gene>
<dbReference type="Gene3D" id="3.60.21.10">
    <property type="match status" value="1"/>
</dbReference>
<keyword evidence="3" id="KW-0472">Membrane</keyword>
<dbReference type="RefSeq" id="WP_125136750.1">
    <property type="nucleotide sequence ID" value="NZ_LR130778.1"/>
</dbReference>
<evidence type="ECO:0000256" key="1">
    <source>
        <dbReference type="ARBA" id="ARBA00022723"/>
    </source>
</evidence>
<feature type="domain" description="Calcineurin-like phosphoesterase" evidence="4">
    <location>
        <begin position="44"/>
        <end position="213"/>
    </location>
</feature>
<dbReference type="PANTHER" id="PTHR31302:SF31">
    <property type="entry name" value="PHOSPHODIESTERASE YAEI"/>
    <property type="match status" value="1"/>
</dbReference>
<keyword evidence="3" id="KW-0812">Transmembrane</keyword>
<dbReference type="GO" id="GO:0008758">
    <property type="term" value="F:UDP-2,3-diacylglucosamine hydrolase activity"/>
    <property type="evidence" value="ECO:0007669"/>
    <property type="project" value="TreeGrafter"/>
</dbReference>
<dbReference type="GO" id="GO:0046872">
    <property type="term" value="F:metal ion binding"/>
    <property type="evidence" value="ECO:0007669"/>
    <property type="project" value="UniProtKB-KW"/>
</dbReference>
<dbReference type="InterPro" id="IPR004843">
    <property type="entry name" value="Calcineurin-like_PHP"/>
</dbReference>
<dbReference type="OrthoDB" id="9780884at2"/>
<dbReference type="InterPro" id="IPR051158">
    <property type="entry name" value="Metallophosphoesterase_sf"/>
</dbReference>
<dbReference type="InterPro" id="IPR029052">
    <property type="entry name" value="Metallo-depent_PP-like"/>
</dbReference>
<dbReference type="GO" id="GO:0009245">
    <property type="term" value="P:lipid A biosynthetic process"/>
    <property type="evidence" value="ECO:0007669"/>
    <property type="project" value="TreeGrafter"/>
</dbReference>
<keyword evidence="2" id="KW-0378">Hydrolase</keyword>
<evidence type="ECO:0000313" key="5">
    <source>
        <dbReference type="EMBL" id="VDN47438.1"/>
    </source>
</evidence>
<organism evidence="5 6">
    <name type="scientific">Petrocella atlantisensis</name>
    <dbReference type="NCBI Taxonomy" id="2173034"/>
    <lineage>
        <taxon>Bacteria</taxon>
        <taxon>Bacillati</taxon>
        <taxon>Bacillota</taxon>
        <taxon>Clostridia</taxon>
        <taxon>Lachnospirales</taxon>
        <taxon>Vallitaleaceae</taxon>
        <taxon>Petrocella</taxon>
    </lineage>
</organism>
<name>A0A3P7PEV1_9FIRM</name>
<proteinExistence type="predicted"/>